<reference evidence="11" key="2">
    <citation type="submission" date="2023-06" db="EMBL/GenBank/DDBJ databases">
        <authorList>
            <consortium name="Lawrence Berkeley National Laboratory"/>
            <person name="Haridas S."/>
            <person name="Hensen N."/>
            <person name="Bonometti L."/>
            <person name="Westerberg I."/>
            <person name="Brannstrom I.O."/>
            <person name="Guillou S."/>
            <person name="Cros-Aarteil S."/>
            <person name="Calhoun S."/>
            <person name="Kuo A."/>
            <person name="Mondo S."/>
            <person name="Pangilinan J."/>
            <person name="Riley R."/>
            <person name="Labutti K."/>
            <person name="Andreopoulos B."/>
            <person name="Lipzen A."/>
            <person name="Chen C."/>
            <person name="Yanf M."/>
            <person name="Daum C."/>
            <person name="Ng V."/>
            <person name="Clum A."/>
            <person name="Steindorff A."/>
            <person name="Ohm R."/>
            <person name="Martin F."/>
            <person name="Silar P."/>
            <person name="Natvig D."/>
            <person name="Lalanne C."/>
            <person name="Gautier V."/>
            <person name="Ament-Velasquez S.L."/>
            <person name="Kruys A."/>
            <person name="Hutchinson M.I."/>
            <person name="Powell A.J."/>
            <person name="Barry K."/>
            <person name="Miller A.N."/>
            <person name="Grigoriev I.V."/>
            <person name="Debuchy R."/>
            <person name="Gladieux P."/>
            <person name="Thoren M.H."/>
            <person name="Johannesson H."/>
        </authorList>
    </citation>
    <scope>NUCLEOTIDE SEQUENCE</scope>
    <source>
        <strain evidence="11">SMH4131-1</strain>
    </source>
</reference>
<sequence length="338" mass="37131">MAQQGRRDAGYPSWLPITHHEPNLDRWQHPWDVTGSTSAPSAIALTPKASMLAPDGRPGAANSPAEPEFSAPQWSAAGDMSLLAPGQSHTPWVLLHNAVSFLPPWTRVDSKVRAEASVRDATTPALAFHFPHDSIISQPAHANDSVPTSTHTATISTPSLRCGYEGCDSKPFTKASALTGHIDRKHKRPFKCSECGKSFGTKGDRDRHESTVHVKSAGIWVCHEPSCKRRKAPFSREDNYIRHMKQVHVKGIARPGAEKLDLGAGGGSELDEARESGSNVVVEYPRIPAGHARNRRNERGRKRKIEATVGDLGQKLARLQREIRTLEDELQRSRALED</sequence>
<evidence type="ECO:0000256" key="1">
    <source>
        <dbReference type="ARBA" id="ARBA00004123"/>
    </source>
</evidence>
<keyword evidence="5" id="KW-0805">Transcription regulation</keyword>
<feature type="region of interest" description="Disordered" evidence="9">
    <location>
        <begin position="287"/>
        <end position="306"/>
    </location>
</feature>
<dbReference type="PANTHER" id="PTHR46179">
    <property type="entry name" value="ZINC FINGER PROTEIN"/>
    <property type="match status" value="1"/>
</dbReference>
<dbReference type="FunFam" id="3.30.160.60:FF:000446">
    <property type="entry name" value="Zinc finger protein"/>
    <property type="match status" value="1"/>
</dbReference>
<name>A0AAE0J328_9PEZI</name>
<evidence type="ECO:0000313" key="12">
    <source>
        <dbReference type="Proteomes" id="UP001286456"/>
    </source>
</evidence>
<protein>
    <recommendedName>
        <fullName evidence="10">C2H2-type domain-containing protein</fullName>
    </recommendedName>
</protein>
<proteinExistence type="predicted"/>
<dbReference type="SUPFAM" id="SSF57667">
    <property type="entry name" value="beta-beta-alpha zinc fingers"/>
    <property type="match status" value="1"/>
</dbReference>
<dbReference type="PROSITE" id="PS50157">
    <property type="entry name" value="ZINC_FINGER_C2H2_2"/>
    <property type="match status" value="1"/>
</dbReference>
<evidence type="ECO:0000256" key="8">
    <source>
        <dbReference type="PROSITE-ProRule" id="PRU00042"/>
    </source>
</evidence>
<dbReference type="PANTHER" id="PTHR46179:SF13">
    <property type="entry name" value="C2H2-TYPE DOMAIN-CONTAINING PROTEIN"/>
    <property type="match status" value="1"/>
</dbReference>
<dbReference type="Gene3D" id="3.30.160.60">
    <property type="entry name" value="Classic Zinc Finger"/>
    <property type="match status" value="1"/>
</dbReference>
<evidence type="ECO:0000256" key="9">
    <source>
        <dbReference type="SAM" id="MobiDB-lite"/>
    </source>
</evidence>
<keyword evidence="7" id="KW-0539">Nucleus</keyword>
<evidence type="ECO:0000256" key="3">
    <source>
        <dbReference type="ARBA" id="ARBA00022771"/>
    </source>
</evidence>
<dbReference type="SMART" id="SM00355">
    <property type="entry name" value="ZnF_C2H2"/>
    <property type="match status" value="3"/>
</dbReference>
<comment type="subcellular location">
    <subcellularLocation>
        <location evidence="1">Nucleus</location>
    </subcellularLocation>
</comment>
<keyword evidence="4" id="KW-0862">Zinc</keyword>
<organism evidence="11 12">
    <name type="scientific">Cercophora scortea</name>
    <dbReference type="NCBI Taxonomy" id="314031"/>
    <lineage>
        <taxon>Eukaryota</taxon>
        <taxon>Fungi</taxon>
        <taxon>Dikarya</taxon>
        <taxon>Ascomycota</taxon>
        <taxon>Pezizomycotina</taxon>
        <taxon>Sordariomycetes</taxon>
        <taxon>Sordariomycetidae</taxon>
        <taxon>Sordariales</taxon>
        <taxon>Lasiosphaeriaceae</taxon>
        <taxon>Cercophora</taxon>
    </lineage>
</organism>
<accession>A0AAE0J328</accession>
<dbReference type="AlphaFoldDB" id="A0AAE0J328"/>
<dbReference type="Pfam" id="PF00096">
    <property type="entry name" value="zf-C2H2"/>
    <property type="match status" value="1"/>
</dbReference>
<feature type="region of interest" description="Disordered" evidence="9">
    <location>
        <begin position="50"/>
        <end position="72"/>
    </location>
</feature>
<evidence type="ECO:0000256" key="6">
    <source>
        <dbReference type="ARBA" id="ARBA00023163"/>
    </source>
</evidence>
<keyword evidence="6" id="KW-0804">Transcription</keyword>
<evidence type="ECO:0000256" key="7">
    <source>
        <dbReference type="ARBA" id="ARBA00023242"/>
    </source>
</evidence>
<keyword evidence="12" id="KW-1185">Reference proteome</keyword>
<dbReference type="InterPro" id="IPR036236">
    <property type="entry name" value="Znf_C2H2_sf"/>
</dbReference>
<gene>
    <name evidence="11" type="ORF">B0T19DRAFT_436207</name>
</gene>
<comment type="caution">
    <text evidence="11">The sequence shown here is derived from an EMBL/GenBank/DDBJ whole genome shotgun (WGS) entry which is preliminary data.</text>
</comment>
<keyword evidence="3 8" id="KW-0863">Zinc-finger</keyword>
<dbReference type="InterPro" id="IPR013087">
    <property type="entry name" value="Znf_C2H2_type"/>
</dbReference>
<dbReference type="InterPro" id="IPR051061">
    <property type="entry name" value="Zinc_finger_trans_reg"/>
</dbReference>
<reference evidence="11" key="1">
    <citation type="journal article" date="2023" name="Mol. Phylogenet. Evol.">
        <title>Genome-scale phylogeny and comparative genomics of the fungal order Sordariales.</title>
        <authorList>
            <person name="Hensen N."/>
            <person name="Bonometti L."/>
            <person name="Westerberg I."/>
            <person name="Brannstrom I.O."/>
            <person name="Guillou S."/>
            <person name="Cros-Aarteil S."/>
            <person name="Calhoun S."/>
            <person name="Haridas S."/>
            <person name="Kuo A."/>
            <person name="Mondo S."/>
            <person name="Pangilinan J."/>
            <person name="Riley R."/>
            <person name="LaButti K."/>
            <person name="Andreopoulos B."/>
            <person name="Lipzen A."/>
            <person name="Chen C."/>
            <person name="Yan M."/>
            <person name="Daum C."/>
            <person name="Ng V."/>
            <person name="Clum A."/>
            <person name="Steindorff A."/>
            <person name="Ohm R.A."/>
            <person name="Martin F."/>
            <person name="Silar P."/>
            <person name="Natvig D.O."/>
            <person name="Lalanne C."/>
            <person name="Gautier V."/>
            <person name="Ament-Velasquez S.L."/>
            <person name="Kruys A."/>
            <person name="Hutchinson M.I."/>
            <person name="Powell A.J."/>
            <person name="Barry K."/>
            <person name="Miller A.N."/>
            <person name="Grigoriev I.V."/>
            <person name="Debuchy R."/>
            <person name="Gladieux P."/>
            <person name="Hiltunen Thoren M."/>
            <person name="Johannesson H."/>
        </authorList>
    </citation>
    <scope>NUCLEOTIDE SEQUENCE</scope>
    <source>
        <strain evidence="11">SMH4131-1</strain>
    </source>
</reference>
<dbReference type="EMBL" id="JAUEPO010000001">
    <property type="protein sequence ID" value="KAK3335331.1"/>
    <property type="molecule type" value="Genomic_DNA"/>
</dbReference>
<evidence type="ECO:0000256" key="2">
    <source>
        <dbReference type="ARBA" id="ARBA00022723"/>
    </source>
</evidence>
<feature type="domain" description="C2H2-type" evidence="10">
    <location>
        <begin position="190"/>
        <end position="218"/>
    </location>
</feature>
<feature type="compositionally biased region" description="Basic residues" evidence="9">
    <location>
        <begin position="292"/>
        <end position="304"/>
    </location>
</feature>
<dbReference type="GO" id="GO:0005634">
    <property type="term" value="C:nucleus"/>
    <property type="evidence" value="ECO:0007669"/>
    <property type="project" value="UniProtKB-SubCell"/>
</dbReference>
<dbReference type="GO" id="GO:0006357">
    <property type="term" value="P:regulation of transcription by RNA polymerase II"/>
    <property type="evidence" value="ECO:0007669"/>
    <property type="project" value="TreeGrafter"/>
</dbReference>
<keyword evidence="2" id="KW-0479">Metal-binding</keyword>
<dbReference type="Proteomes" id="UP001286456">
    <property type="component" value="Unassembled WGS sequence"/>
</dbReference>
<dbReference type="GO" id="GO:0008270">
    <property type="term" value="F:zinc ion binding"/>
    <property type="evidence" value="ECO:0007669"/>
    <property type="project" value="UniProtKB-KW"/>
</dbReference>
<evidence type="ECO:0000256" key="5">
    <source>
        <dbReference type="ARBA" id="ARBA00023015"/>
    </source>
</evidence>
<evidence type="ECO:0000259" key="10">
    <source>
        <dbReference type="PROSITE" id="PS50157"/>
    </source>
</evidence>
<dbReference type="PROSITE" id="PS00028">
    <property type="entry name" value="ZINC_FINGER_C2H2_1"/>
    <property type="match status" value="1"/>
</dbReference>
<evidence type="ECO:0000256" key="4">
    <source>
        <dbReference type="ARBA" id="ARBA00022833"/>
    </source>
</evidence>
<evidence type="ECO:0000313" key="11">
    <source>
        <dbReference type="EMBL" id="KAK3335331.1"/>
    </source>
</evidence>